<evidence type="ECO:0000313" key="2">
    <source>
        <dbReference type="EMBL" id="MEQ2509808.1"/>
    </source>
</evidence>
<evidence type="ECO:0000313" key="3">
    <source>
        <dbReference type="Proteomes" id="UP001491552"/>
    </source>
</evidence>
<feature type="transmembrane region" description="Helical" evidence="1">
    <location>
        <begin position="6"/>
        <end position="31"/>
    </location>
</feature>
<reference evidence="2 3" key="1">
    <citation type="submission" date="2024-03" db="EMBL/GenBank/DDBJ databases">
        <title>Human intestinal bacterial collection.</title>
        <authorList>
            <person name="Pauvert C."/>
            <person name="Hitch T.C.A."/>
            <person name="Clavel T."/>
        </authorList>
    </citation>
    <scope>NUCLEOTIDE SEQUENCE [LARGE SCALE GENOMIC DNA]</scope>
    <source>
        <strain evidence="2 3">CLA-AA-H192</strain>
    </source>
</reference>
<keyword evidence="1" id="KW-0472">Membrane</keyword>
<comment type="caution">
    <text evidence="2">The sequence shown here is derived from an EMBL/GenBank/DDBJ whole genome shotgun (WGS) entry which is preliminary data.</text>
</comment>
<organism evidence="2 3">
    <name type="scientific">Faecousia intestinalis</name>
    <dbReference type="NCBI Taxonomy" id="3133167"/>
    <lineage>
        <taxon>Bacteria</taxon>
        <taxon>Bacillati</taxon>
        <taxon>Bacillota</taxon>
        <taxon>Clostridia</taxon>
        <taxon>Eubacteriales</taxon>
        <taxon>Oscillospiraceae</taxon>
        <taxon>Faecousia</taxon>
    </lineage>
</organism>
<proteinExistence type="predicted"/>
<protein>
    <submittedName>
        <fullName evidence="2">Uncharacterized protein</fullName>
    </submittedName>
</protein>
<evidence type="ECO:0000256" key="1">
    <source>
        <dbReference type="SAM" id="Phobius"/>
    </source>
</evidence>
<accession>A0ABV1G3E3</accession>
<dbReference type="EMBL" id="JBBMFF010000064">
    <property type="protein sequence ID" value="MEQ2509808.1"/>
    <property type="molecule type" value="Genomic_DNA"/>
</dbReference>
<gene>
    <name evidence="2" type="ORF">WMO66_00870</name>
</gene>
<keyword evidence="1" id="KW-1133">Transmembrane helix</keyword>
<keyword evidence="1" id="KW-0812">Transmembrane</keyword>
<dbReference type="Proteomes" id="UP001491552">
    <property type="component" value="Unassembled WGS sequence"/>
</dbReference>
<sequence length="197" mass="22273">MKKKWIIPAIIAVVLVAIALFIAAYPILLFVAATDESIKQLNNSYINSDYQGWHEVTFFDKHHFSLPDTWRIEAIDDTTYCIYAEDAQVIAYVGKLGRYAGMDSFCNETIGTAEVLTQSELFVGVHFGNGCYMYQMTAMMPDTQQEEFAYAIADATVAPDDCIILFRNDVLSRETVSEYVAAIAYSYELDSDYVIRE</sequence>
<name>A0ABV1G3E3_9FIRM</name>
<keyword evidence="3" id="KW-1185">Reference proteome</keyword>
<dbReference type="RefSeq" id="WP_349134518.1">
    <property type="nucleotide sequence ID" value="NZ_JBBMFF010000064.1"/>
</dbReference>